<evidence type="ECO:0000256" key="10">
    <source>
        <dbReference type="SAM" id="SignalP"/>
    </source>
</evidence>
<dbReference type="GO" id="GO:0045493">
    <property type="term" value="P:xylan catabolic process"/>
    <property type="evidence" value="ECO:0007669"/>
    <property type="project" value="UniProtKB-KW"/>
</dbReference>
<dbReference type="InterPro" id="IPR043595">
    <property type="entry name" value="FaeB/C/D"/>
</dbReference>
<accession>A0A3N4L1T4</accession>
<dbReference type="Proteomes" id="UP000277580">
    <property type="component" value="Unassembled WGS sequence"/>
</dbReference>
<dbReference type="EMBL" id="ML119107">
    <property type="protein sequence ID" value="RPB16786.1"/>
    <property type="molecule type" value="Genomic_DNA"/>
</dbReference>
<evidence type="ECO:0000256" key="3">
    <source>
        <dbReference type="ARBA" id="ARBA00022525"/>
    </source>
</evidence>
<keyword evidence="4" id="KW-0858">Xylan degradation</keyword>
<evidence type="ECO:0000313" key="11">
    <source>
        <dbReference type="EMBL" id="RPB16786.1"/>
    </source>
</evidence>
<dbReference type="EC" id="3.1.1.73" evidence="2"/>
<evidence type="ECO:0000256" key="5">
    <source>
        <dbReference type="ARBA" id="ARBA00022729"/>
    </source>
</evidence>
<dbReference type="InterPro" id="IPR029058">
    <property type="entry name" value="AB_hydrolase_fold"/>
</dbReference>
<dbReference type="GO" id="GO:0005576">
    <property type="term" value="C:extracellular region"/>
    <property type="evidence" value="ECO:0007669"/>
    <property type="project" value="UniProtKB-SubCell"/>
</dbReference>
<dbReference type="PANTHER" id="PTHR38050">
    <property type="match status" value="1"/>
</dbReference>
<evidence type="ECO:0000256" key="8">
    <source>
        <dbReference type="ARBA" id="ARBA00023326"/>
    </source>
</evidence>
<dbReference type="STRING" id="1392247.A0A3N4L1T4"/>
<comment type="catalytic activity">
    <reaction evidence="9">
        <text>feruloyl-polysaccharide + H2O = ferulate + polysaccharide.</text>
        <dbReference type="EC" id="3.1.1.73"/>
    </reaction>
</comment>
<evidence type="ECO:0000256" key="1">
    <source>
        <dbReference type="ARBA" id="ARBA00004613"/>
    </source>
</evidence>
<sequence length="307" mass="33143">MLSSLQLASFLVLLSSNLIAATKSAGCGAALPTNSTPGGTSQQFSITSGGIERTYKLYIPSSYESSTAAPLILSYHGNTRTADDQERISEFSLEKWNTEFVVVYPNGIDNSWQGASYSAAGVDDVSFTSDLLDHLESTLCINTDCLYASGKSNGGGFVGLLTCDSAMSLRITAFAAVSGAFYPDTRIPCNPTTERAYVPIIDFHGMNDTTIPYYGGTGKGGALPSIRSWLEDKASRDGCSKAPDTREILKDGLVWKDVWTCGETDGKRVLVAYNETDLAHKWPGTEQTGDDLVIATPRILEFFREWS</sequence>
<dbReference type="Gene3D" id="3.40.50.1820">
    <property type="entry name" value="alpha/beta hydrolase"/>
    <property type="match status" value="1"/>
</dbReference>
<dbReference type="GO" id="GO:0030600">
    <property type="term" value="F:feruloyl esterase activity"/>
    <property type="evidence" value="ECO:0007669"/>
    <property type="project" value="UniProtKB-EC"/>
</dbReference>
<gene>
    <name evidence="11" type="ORF">P167DRAFT_601974</name>
</gene>
<keyword evidence="6" id="KW-0378">Hydrolase</keyword>
<feature type="chain" id="PRO_5018333042" description="feruloyl esterase" evidence="10">
    <location>
        <begin position="22"/>
        <end position="307"/>
    </location>
</feature>
<evidence type="ECO:0000256" key="6">
    <source>
        <dbReference type="ARBA" id="ARBA00022801"/>
    </source>
</evidence>
<dbReference type="OrthoDB" id="424610at2759"/>
<dbReference type="SUPFAM" id="SSF53474">
    <property type="entry name" value="alpha/beta-Hydrolases"/>
    <property type="match status" value="1"/>
</dbReference>
<dbReference type="InParanoid" id="A0A3N4L1T4"/>
<evidence type="ECO:0000313" key="12">
    <source>
        <dbReference type="Proteomes" id="UP000277580"/>
    </source>
</evidence>
<keyword evidence="3" id="KW-0964">Secreted</keyword>
<evidence type="ECO:0000256" key="2">
    <source>
        <dbReference type="ARBA" id="ARBA00013091"/>
    </source>
</evidence>
<evidence type="ECO:0000256" key="9">
    <source>
        <dbReference type="ARBA" id="ARBA00034075"/>
    </source>
</evidence>
<keyword evidence="8" id="KW-0624">Polysaccharide degradation</keyword>
<keyword evidence="12" id="KW-1185">Reference proteome</keyword>
<feature type="signal peptide" evidence="10">
    <location>
        <begin position="1"/>
        <end position="21"/>
    </location>
</feature>
<comment type="subcellular location">
    <subcellularLocation>
        <location evidence="1">Secreted</location>
    </subcellularLocation>
</comment>
<organism evidence="11 12">
    <name type="scientific">Morchella conica CCBAS932</name>
    <dbReference type="NCBI Taxonomy" id="1392247"/>
    <lineage>
        <taxon>Eukaryota</taxon>
        <taxon>Fungi</taxon>
        <taxon>Dikarya</taxon>
        <taxon>Ascomycota</taxon>
        <taxon>Pezizomycotina</taxon>
        <taxon>Pezizomycetes</taxon>
        <taxon>Pezizales</taxon>
        <taxon>Morchellaceae</taxon>
        <taxon>Morchella</taxon>
    </lineage>
</organism>
<dbReference type="AlphaFoldDB" id="A0A3N4L1T4"/>
<name>A0A3N4L1T4_9PEZI</name>
<evidence type="ECO:0000256" key="4">
    <source>
        <dbReference type="ARBA" id="ARBA00022651"/>
    </source>
</evidence>
<protein>
    <recommendedName>
        <fullName evidence="2">feruloyl esterase</fullName>
        <ecNumber evidence="2">3.1.1.73</ecNumber>
    </recommendedName>
</protein>
<evidence type="ECO:0000256" key="7">
    <source>
        <dbReference type="ARBA" id="ARBA00023277"/>
    </source>
</evidence>
<dbReference type="PANTHER" id="PTHR38050:SF2">
    <property type="entry name" value="FERULOYL ESTERASE C-RELATED"/>
    <property type="match status" value="1"/>
</dbReference>
<proteinExistence type="predicted"/>
<reference evidence="11 12" key="1">
    <citation type="journal article" date="2018" name="Nat. Ecol. Evol.">
        <title>Pezizomycetes genomes reveal the molecular basis of ectomycorrhizal truffle lifestyle.</title>
        <authorList>
            <person name="Murat C."/>
            <person name="Payen T."/>
            <person name="Noel B."/>
            <person name="Kuo A."/>
            <person name="Morin E."/>
            <person name="Chen J."/>
            <person name="Kohler A."/>
            <person name="Krizsan K."/>
            <person name="Balestrini R."/>
            <person name="Da Silva C."/>
            <person name="Montanini B."/>
            <person name="Hainaut M."/>
            <person name="Levati E."/>
            <person name="Barry K.W."/>
            <person name="Belfiori B."/>
            <person name="Cichocki N."/>
            <person name="Clum A."/>
            <person name="Dockter R.B."/>
            <person name="Fauchery L."/>
            <person name="Guy J."/>
            <person name="Iotti M."/>
            <person name="Le Tacon F."/>
            <person name="Lindquist E.A."/>
            <person name="Lipzen A."/>
            <person name="Malagnac F."/>
            <person name="Mello A."/>
            <person name="Molinier V."/>
            <person name="Miyauchi S."/>
            <person name="Poulain J."/>
            <person name="Riccioni C."/>
            <person name="Rubini A."/>
            <person name="Sitrit Y."/>
            <person name="Splivallo R."/>
            <person name="Traeger S."/>
            <person name="Wang M."/>
            <person name="Zifcakova L."/>
            <person name="Wipf D."/>
            <person name="Zambonelli A."/>
            <person name="Paolocci F."/>
            <person name="Nowrousian M."/>
            <person name="Ottonello S."/>
            <person name="Baldrian P."/>
            <person name="Spatafora J.W."/>
            <person name="Henrissat B."/>
            <person name="Nagy L.G."/>
            <person name="Aury J.M."/>
            <person name="Wincker P."/>
            <person name="Grigoriev I.V."/>
            <person name="Bonfante P."/>
            <person name="Martin F.M."/>
        </authorList>
    </citation>
    <scope>NUCLEOTIDE SEQUENCE [LARGE SCALE GENOMIC DNA]</scope>
    <source>
        <strain evidence="11 12">CCBAS932</strain>
    </source>
</reference>
<keyword evidence="5 10" id="KW-0732">Signal</keyword>
<keyword evidence="7" id="KW-0119">Carbohydrate metabolism</keyword>